<dbReference type="InterPro" id="IPR040976">
    <property type="entry name" value="Pkinase_fungal"/>
</dbReference>
<evidence type="ECO:0000313" key="4">
    <source>
        <dbReference type="Proteomes" id="UP000235728"/>
    </source>
</evidence>
<sequence>MDFQDFLYELNGCISAPVPEFIDKYFGSARVSSKATAPESLPSSKISSLQPASVNPESFPQWFVDFAQTNRSGARGSWSVTAKDNTHHERGLLGDCTRLAFRLLNTDSGTVKDNAAVQAVGLVCPTNASYRDGLVALCASAQAVFYQQPTRLFLHAFYIRGSLVEFWVLDRSGVYCSKAMDVRQDAQQFLSLFQYYEMMTDQELGMSSIFSIDDQGQYILLDENNGMADKLYVDITPIVTRQTLIGAATVVYRARLSGSDEWSHAVKIKWPSANARPENELLEIAMERKAWGAAKLVLYREFETTANLRRGMGCGEQRKLPSEVTAADEQNKETKTDNGDIPGVLQFTEKTRRSFDSCTLVCVVTSPLGQPLHTFQARLELLEALRDAIKCHRSLYLDAGLLHGDISPGNMIITDTPVAGQPRGMLIDLEFAMPRDPAPKRDPNVTIGTLPFMAIGYMNGEAKTYRQDLEAFFYVLLHMIVGDRDMQLPAESRMQAWAQGGGGAAGNDAWRALANRKLRDMEHHSFWHIVNEIPPKFASVKALAERLRALLFPSRDGKIWAGTDHTPEAVEALYDGVIAAFDDVVAAET</sequence>
<evidence type="ECO:0000259" key="2">
    <source>
        <dbReference type="Pfam" id="PF17667"/>
    </source>
</evidence>
<gene>
    <name evidence="3" type="ORF">BM221_006819</name>
</gene>
<dbReference type="AlphaFoldDB" id="A0A2N6NIP0"/>
<name>A0A2N6NIP0_BEABA</name>
<dbReference type="Proteomes" id="UP000235728">
    <property type="component" value="Unassembled WGS sequence"/>
</dbReference>
<dbReference type="PANTHER" id="PTHR38248">
    <property type="entry name" value="FUNK1 6"/>
    <property type="match status" value="1"/>
</dbReference>
<organism evidence="3 4">
    <name type="scientific">Beauveria bassiana</name>
    <name type="common">White muscardine disease fungus</name>
    <name type="synonym">Tritirachium shiotae</name>
    <dbReference type="NCBI Taxonomy" id="176275"/>
    <lineage>
        <taxon>Eukaryota</taxon>
        <taxon>Fungi</taxon>
        <taxon>Dikarya</taxon>
        <taxon>Ascomycota</taxon>
        <taxon>Pezizomycotina</taxon>
        <taxon>Sordariomycetes</taxon>
        <taxon>Hypocreomycetidae</taxon>
        <taxon>Hypocreales</taxon>
        <taxon>Cordycipitaceae</taxon>
        <taxon>Beauveria</taxon>
    </lineage>
</organism>
<evidence type="ECO:0000256" key="1">
    <source>
        <dbReference type="SAM" id="MobiDB-lite"/>
    </source>
</evidence>
<dbReference type="PANTHER" id="PTHR38248:SF2">
    <property type="entry name" value="FUNK1 11"/>
    <property type="match status" value="1"/>
</dbReference>
<dbReference type="OMA" id="QPRGMLI"/>
<dbReference type="InterPro" id="IPR011009">
    <property type="entry name" value="Kinase-like_dom_sf"/>
</dbReference>
<dbReference type="Gene3D" id="1.10.510.10">
    <property type="entry name" value="Transferase(Phosphotransferase) domain 1"/>
    <property type="match status" value="1"/>
</dbReference>
<evidence type="ECO:0000313" key="3">
    <source>
        <dbReference type="EMBL" id="PMB67157.1"/>
    </source>
</evidence>
<proteinExistence type="predicted"/>
<feature type="region of interest" description="Disordered" evidence="1">
    <location>
        <begin position="322"/>
        <end position="342"/>
    </location>
</feature>
<feature type="domain" description="Fungal-type protein kinase" evidence="2">
    <location>
        <begin position="113"/>
        <end position="479"/>
    </location>
</feature>
<protein>
    <recommendedName>
        <fullName evidence="2">Fungal-type protein kinase domain-containing protein</fullName>
    </recommendedName>
</protein>
<dbReference type="Pfam" id="PF17667">
    <property type="entry name" value="Pkinase_fungal"/>
    <property type="match status" value="1"/>
</dbReference>
<dbReference type="EMBL" id="MRVG01000007">
    <property type="protein sequence ID" value="PMB67157.1"/>
    <property type="molecule type" value="Genomic_DNA"/>
</dbReference>
<comment type="caution">
    <text evidence="3">The sequence shown here is derived from an EMBL/GenBank/DDBJ whole genome shotgun (WGS) entry which is preliminary data.</text>
</comment>
<feature type="compositionally biased region" description="Basic and acidic residues" evidence="1">
    <location>
        <begin position="329"/>
        <end position="338"/>
    </location>
</feature>
<accession>A0A2N6NIP0</accession>
<dbReference type="SUPFAM" id="SSF56112">
    <property type="entry name" value="Protein kinase-like (PK-like)"/>
    <property type="match status" value="1"/>
</dbReference>
<reference evidence="3 4" key="1">
    <citation type="journal article" date="2016" name="Appl. Microbiol. Biotechnol.">
        <title>Characterization of T-DNA insertion mutants with decreased virulence in the entomopathogenic fungus Beauveria bassiana JEF-007.</title>
        <authorList>
            <person name="Kim S."/>
            <person name="Lee S.J."/>
            <person name="Nai Y.S."/>
            <person name="Yu J.S."/>
            <person name="Lee M.R."/>
            <person name="Yang Y.T."/>
            <person name="Kim J.S."/>
        </authorList>
    </citation>
    <scope>NUCLEOTIDE SEQUENCE [LARGE SCALE GENOMIC DNA]</scope>
    <source>
        <strain evidence="3 4">JEF-007</strain>
    </source>
</reference>